<dbReference type="InterPro" id="IPR005843">
    <property type="entry name" value="A-D-PHexomutase_C"/>
</dbReference>
<evidence type="ECO:0000313" key="11">
    <source>
        <dbReference type="EMBL" id="CRZ15633.1"/>
    </source>
</evidence>
<dbReference type="NCBIfam" id="NF007088">
    <property type="entry name" value="PRK09542.1"/>
    <property type="match status" value="1"/>
</dbReference>
<organism evidence="11 12">
    <name type="scientific">Mycolicibacterium neworleansense</name>
    <dbReference type="NCBI Taxonomy" id="146018"/>
    <lineage>
        <taxon>Bacteria</taxon>
        <taxon>Bacillati</taxon>
        <taxon>Actinomycetota</taxon>
        <taxon>Actinomycetes</taxon>
        <taxon>Mycobacteriales</taxon>
        <taxon>Mycobacteriaceae</taxon>
        <taxon>Mycolicibacterium</taxon>
    </lineage>
</organism>
<dbReference type="STRING" id="146018.BN2156_02496"/>
<evidence type="ECO:0000256" key="3">
    <source>
        <dbReference type="ARBA" id="ARBA00022553"/>
    </source>
</evidence>
<dbReference type="InterPro" id="IPR016055">
    <property type="entry name" value="A-D-PHexomutase_a/b/a-I/II/III"/>
</dbReference>
<feature type="domain" description="Alpha-D-phosphohexomutase alpha/beta/alpha" evidence="9">
    <location>
        <begin position="159"/>
        <end position="259"/>
    </location>
</feature>
<evidence type="ECO:0000256" key="2">
    <source>
        <dbReference type="ARBA" id="ARBA00010231"/>
    </source>
</evidence>
<dbReference type="InterPro" id="IPR005841">
    <property type="entry name" value="Alpha-D-phosphohexomutase_SF"/>
</dbReference>
<evidence type="ECO:0000259" key="10">
    <source>
        <dbReference type="Pfam" id="PF02880"/>
    </source>
</evidence>
<dbReference type="SUPFAM" id="SSF53738">
    <property type="entry name" value="Phosphoglucomutase, first 3 domains"/>
    <property type="match status" value="3"/>
</dbReference>
<evidence type="ECO:0000256" key="1">
    <source>
        <dbReference type="ARBA" id="ARBA00001946"/>
    </source>
</evidence>
<dbReference type="PANTHER" id="PTHR43771">
    <property type="entry name" value="PHOSPHOMANNOMUTASE"/>
    <property type="match status" value="1"/>
</dbReference>
<dbReference type="Pfam" id="PF00408">
    <property type="entry name" value="PGM_PMM_IV"/>
    <property type="match status" value="1"/>
</dbReference>
<dbReference type="SUPFAM" id="SSF55957">
    <property type="entry name" value="Phosphoglucomutase, C-terminal domain"/>
    <property type="match status" value="1"/>
</dbReference>
<dbReference type="Gene3D" id="3.40.120.10">
    <property type="entry name" value="Alpha-D-Glucose-1,6-Bisphosphate, subunit A, domain 3"/>
    <property type="match status" value="3"/>
</dbReference>
<evidence type="ECO:0000256" key="4">
    <source>
        <dbReference type="ARBA" id="ARBA00022723"/>
    </source>
</evidence>
<dbReference type="GO" id="GO:0046872">
    <property type="term" value="F:metal ion binding"/>
    <property type="evidence" value="ECO:0007669"/>
    <property type="project" value="UniProtKB-KW"/>
</dbReference>
<dbReference type="RefSeq" id="WP_090514049.1">
    <property type="nucleotide sequence ID" value="NZ_CWKH01000001.1"/>
</dbReference>
<feature type="domain" description="Alpha-D-phosphohexomutase alpha/beta/alpha" evidence="10">
    <location>
        <begin position="269"/>
        <end position="373"/>
    </location>
</feature>
<evidence type="ECO:0000256" key="5">
    <source>
        <dbReference type="ARBA" id="ARBA00022842"/>
    </source>
</evidence>
<evidence type="ECO:0000259" key="8">
    <source>
        <dbReference type="Pfam" id="PF02878"/>
    </source>
</evidence>
<dbReference type="CDD" id="cd03089">
    <property type="entry name" value="PMM_PGM"/>
    <property type="match status" value="1"/>
</dbReference>
<dbReference type="InterPro" id="IPR005845">
    <property type="entry name" value="A-D-PHexomutase_a/b/a-II"/>
</dbReference>
<keyword evidence="3" id="KW-0597">Phosphoprotein</keyword>
<dbReference type="GO" id="GO:0005975">
    <property type="term" value="P:carbohydrate metabolic process"/>
    <property type="evidence" value="ECO:0007669"/>
    <property type="project" value="InterPro"/>
</dbReference>
<evidence type="ECO:0000259" key="9">
    <source>
        <dbReference type="Pfam" id="PF02879"/>
    </source>
</evidence>
<proteinExistence type="inferred from homology"/>
<reference evidence="12" key="1">
    <citation type="submission" date="2015-07" db="EMBL/GenBank/DDBJ databases">
        <authorList>
            <person name="Urmite Genomes"/>
        </authorList>
    </citation>
    <scope>NUCLEOTIDE SEQUENCE [LARGE SCALE GENOMIC DNA]</scope>
    <source>
        <strain evidence="12">type strain: ATCC 49404</strain>
    </source>
</reference>
<dbReference type="PANTHER" id="PTHR43771:SF1">
    <property type="entry name" value="PHOSPHOMANNOMUTASE"/>
    <property type="match status" value="1"/>
</dbReference>
<dbReference type="Pfam" id="PF02879">
    <property type="entry name" value="PGM_PMM_II"/>
    <property type="match status" value="1"/>
</dbReference>
<gene>
    <name evidence="11" type="primary">manB</name>
    <name evidence="11" type="ORF">BN2156_02496</name>
</gene>
<dbReference type="PRINTS" id="PR00509">
    <property type="entry name" value="PGMPMM"/>
</dbReference>
<sequence>MSRPAAAVHDVIKAYDVRGLVGSQIDEAFVAEVGGAFARLVRGEGAAQVVIGYDMRASSPTLASAFADGVTAQGLDVVRIGLASTDQLYFASGLLDCPGAMFTASHNPAAYNGIKLCRAGAKPVGKDTGLSVISDEVIAGVPAYDGPAGALSDRDVLADYGSFLRSLVDLSTLRPLRIAVDAGNGMAGHTTPAVLGPIPGVTVLPLFFELDGSFPNHEANPLNPANLVDLQAHVLATGADIGLAFDGDADRCFVVDELGRPVSPSAVTALVAARELKREIGATVIHNLITSRAVPELVIERGGTPVRSRVGHSYIKGLMAETGAIFGGEHSAHYYFRDFWGADSGMLAALHVLAALGEQDRPLSEFMADYQRYEASGEINFTVSDAPACVEAVLKSFGSSIQSIDHLDGVTVDLGDGSWFNLRTSNTEPLLRLNVEARTAEDVAALVDRVSAQIRGVSEPVP</sequence>
<name>A0A0H5RNR1_9MYCO</name>
<dbReference type="Pfam" id="PF02880">
    <property type="entry name" value="PGM_PMM_III"/>
    <property type="match status" value="1"/>
</dbReference>
<dbReference type="GO" id="GO:0016868">
    <property type="term" value="F:intramolecular phosphotransferase activity"/>
    <property type="evidence" value="ECO:0007669"/>
    <property type="project" value="InterPro"/>
</dbReference>
<dbReference type="Proteomes" id="UP000199147">
    <property type="component" value="Unassembled WGS sequence"/>
</dbReference>
<dbReference type="OrthoDB" id="9803322at2"/>
<accession>A0A0H5RNR1</accession>
<evidence type="ECO:0000259" key="7">
    <source>
        <dbReference type="Pfam" id="PF00408"/>
    </source>
</evidence>
<comment type="cofactor">
    <cofactor evidence="1">
        <name>Mg(2+)</name>
        <dbReference type="ChEBI" id="CHEBI:18420"/>
    </cofactor>
</comment>
<dbReference type="Pfam" id="PF02878">
    <property type="entry name" value="PGM_PMM_I"/>
    <property type="match status" value="1"/>
</dbReference>
<evidence type="ECO:0000256" key="6">
    <source>
        <dbReference type="ARBA" id="ARBA00023235"/>
    </source>
</evidence>
<dbReference type="EMBL" id="CWKH01000001">
    <property type="protein sequence ID" value="CRZ15633.1"/>
    <property type="molecule type" value="Genomic_DNA"/>
</dbReference>
<keyword evidence="4" id="KW-0479">Metal-binding</keyword>
<feature type="domain" description="Alpha-D-phosphohexomutase C-terminal" evidence="7">
    <location>
        <begin position="378"/>
        <end position="451"/>
    </location>
</feature>
<dbReference type="InterPro" id="IPR036900">
    <property type="entry name" value="A-D-PHexomutase_C_sf"/>
</dbReference>
<keyword evidence="5" id="KW-0460">Magnesium</keyword>
<dbReference type="InterPro" id="IPR005846">
    <property type="entry name" value="A-D-PHexomutase_a/b/a-III"/>
</dbReference>
<dbReference type="InterPro" id="IPR005844">
    <property type="entry name" value="A-D-PHexomutase_a/b/a-I"/>
</dbReference>
<dbReference type="Gene3D" id="3.30.310.50">
    <property type="entry name" value="Alpha-D-phosphohexomutase, C-terminal domain"/>
    <property type="match status" value="1"/>
</dbReference>
<evidence type="ECO:0000313" key="12">
    <source>
        <dbReference type="Proteomes" id="UP000199147"/>
    </source>
</evidence>
<protein>
    <submittedName>
        <fullName evidence="11">Phosphomannomutase</fullName>
    </submittedName>
</protein>
<comment type="similarity">
    <text evidence="2">Belongs to the phosphohexose mutase family.</text>
</comment>
<dbReference type="AlphaFoldDB" id="A0A0H5RNR1"/>
<feature type="domain" description="Alpha-D-phosphohexomutase alpha/beta/alpha" evidence="8">
    <location>
        <begin position="12"/>
        <end position="128"/>
    </location>
</feature>
<keyword evidence="12" id="KW-1185">Reference proteome</keyword>
<keyword evidence="6" id="KW-0413">Isomerase</keyword>